<dbReference type="SUPFAM" id="SSF54427">
    <property type="entry name" value="NTF2-like"/>
    <property type="match status" value="1"/>
</dbReference>
<accession>A0AAD2CMT1</accession>
<organism evidence="1 2">
    <name type="scientific">Cylindrotheca closterium</name>
    <dbReference type="NCBI Taxonomy" id="2856"/>
    <lineage>
        <taxon>Eukaryota</taxon>
        <taxon>Sar</taxon>
        <taxon>Stramenopiles</taxon>
        <taxon>Ochrophyta</taxon>
        <taxon>Bacillariophyta</taxon>
        <taxon>Bacillariophyceae</taxon>
        <taxon>Bacillariophycidae</taxon>
        <taxon>Bacillariales</taxon>
        <taxon>Bacillariaceae</taxon>
        <taxon>Cylindrotheca</taxon>
    </lineage>
</organism>
<dbReference type="EMBL" id="CAKOGP040000890">
    <property type="protein sequence ID" value="CAJ1940026.1"/>
    <property type="molecule type" value="Genomic_DNA"/>
</dbReference>
<protein>
    <submittedName>
        <fullName evidence="1">Uncharacterized protein</fullName>
    </submittedName>
</protein>
<dbReference type="Proteomes" id="UP001295423">
    <property type="component" value="Unassembled WGS sequence"/>
</dbReference>
<dbReference type="InterPro" id="IPR032710">
    <property type="entry name" value="NTF2-like_dom_sf"/>
</dbReference>
<gene>
    <name evidence="1" type="ORF">CYCCA115_LOCUS6834</name>
</gene>
<reference evidence="1" key="1">
    <citation type="submission" date="2023-08" db="EMBL/GenBank/DDBJ databases">
        <authorList>
            <person name="Audoor S."/>
            <person name="Bilcke G."/>
        </authorList>
    </citation>
    <scope>NUCLEOTIDE SEQUENCE</scope>
</reference>
<sequence length="479" mass="52628">MKLSSAVYGATIIGALRPVSGFQPVQQPFSTQAQSQITRQHPSTKLFNQLNQFDVSKPVFDLFSLRTIRGDAIIRYDATNQSEPIRIQLYAASCLLFLASPTLAEALDFDPLTLPGRIATVAVSVLSGGLFVRECKKRSNQLNRIEKELNTEGLPIRLPTNALSDQRYTKPIVLKQLRASKSIPPRVLALYGEDEKLKDALKGLWTLGKRLEQASVYVVCIPTVGSSFRAYEWVLEQQSSMDKTIPWLADAYDEKAWRSYFKELTPEDTINPSFLWFGLNSNGRSIGSGANEVPTWLQLLGQHFRPTMDDFELMDAPIAVASSEGGEAALSQSVQDFYAALTTGNKEAMDGTLSKTESSQVSEVLNAGGRVDSWTDCLADGARPEGMEVSNAEVIIVSDTEAYTTVIESPANTGLDSATLLAVQEWTRSSSEKKWELALHQTIPWDAANKAQGTLRCDCRGCVALTRTPERQTFGGLIG</sequence>
<proteinExistence type="predicted"/>
<comment type="caution">
    <text evidence="1">The sequence shown here is derived from an EMBL/GenBank/DDBJ whole genome shotgun (WGS) entry which is preliminary data.</text>
</comment>
<evidence type="ECO:0000313" key="2">
    <source>
        <dbReference type="Proteomes" id="UP001295423"/>
    </source>
</evidence>
<name>A0AAD2CMT1_9STRA</name>
<dbReference type="AlphaFoldDB" id="A0AAD2CMT1"/>
<keyword evidence="2" id="KW-1185">Reference proteome</keyword>
<evidence type="ECO:0000313" key="1">
    <source>
        <dbReference type="EMBL" id="CAJ1940026.1"/>
    </source>
</evidence>